<feature type="compositionally biased region" description="Polar residues" evidence="1">
    <location>
        <begin position="106"/>
        <end position="115"/>
    </location>
</feature>
<sequence>MNDLDDLIRTSLVEHTSAGTPDDTLAERVEATGRRIRRQRRVAGITASLVAVAGLGWGATLLPHPAQPGIAASPSPVPSSSSPTSSAPPSPSQTPSTTLVRPNWDPTATTRDVSSVGEQIEYSAADIKLRETRVSFFSSPSGKFWCSISTEFANCDNNVEMPGIEPTREQLGCDDGVVEGVEVNTVGRGAWWCGSDQTQYPQLNDPNGWGMSVDGTLWWDAQFGQTRPGLQDPSYTLAVLPYGKTLTAGDFSCTPETSGVTCTNARTKHGFRISQSAVKLF</sequence>
<gene>
    <name evidence="3" type="ORF">ATK74_0292</name>
</gene>
<feature type="transmembrane region" description="Helical" evidence="2">
    <location>
        <begin position="42"/>
        <end position="62"/>
    </location>
</feature>
<dbReference type="OrthoDB" id="4485680at2"/>
<accession>A0A2A9CQ86</accession>
<evidence type="ECO:0000313" key="4">
    <source>
        <dbReference type="Proteomes" id="UP000226079"/>
    </source>
</evidence>
<name>A0A2A9CQ86_9ACTN</name>
<protein>
    <submittedName>
        <fullName evidence="3">Uncharacterized protein</fullName>
    </submittedName>
</protein>
<keyword evidence="2" id="KW-0472">Membrane</keyword>
<evidence type="ECO:0000256" key="2">
    <source>
        <dbReference type="SAM" id="Phobius"/>
    </source>
</evidence>
<keyword evidence="2" id="KW-1133">Transmembrane helix</keyword>
<proteinExistence type="predicted"/>
<evidence type="ECO:0000313" key="3">
    <source>
        <dbReference type="EMBL" id="PFG15772.1"/>
    </source>
</evidence>
<comment type="caution">
    <text evidence="3">The sequence shown here is derived from an EMBL/GenBank/DDBJ whole genome shotgun (WGS) entry which is preliminary data.</text>
</comment>
<feature type="region of interest" description="Disordered" evidence="1">
    <location>
        <begin position="68"/>
        <end position="115"/>
    </location>
</feature>
<keyword evidence="2" id="KW-0812">Transmembrane</keyword>
<evidence type="ECO:0000256" key="1">
    <source>
        <dbReference type="SAM" id="MobiDB-lite"/>
    </source>
</evidence>
<feature type="compositionally biased region" description="Low complexity" evidence="1">
    <location>
        <begin position="71"/>
        <end position="85"/>
    </location>
</feature>
<reference evidence="3 4" key="1">
    <citation type="submission" date="2017-10" db="EMBL/GenBank/DDBJ databases">
        <title>Sequencing the genomes of 1000 actinobacteria strains.</title>
        <authorList>
            <person name="Klenk H.-P."/>
        </authorList>
    </citation>
    <scope>NUCLEOTIDE SEQUENCE [LARGE SCALE GENOMIC DNA]</scope>
    <source>
        <strain evidence="3 4">DSM 15597</strain>
    </source>
</reference>
<dbReference type="RefSeq" id="WP_098459375.1">
    <property type="nucleotide sequence ID" value="NZ_PDJC01000001.1"/>
</dbReference>
<dbReference type="Proteomes" id="UP000226079">
    <property type="component" value="Unassembled WGS sequence"/>
</dbReference>
<dbReference type="EMBL" id="PDJC01000001">
    <property type="protein sequence ID" value="PFG15772.1"/>
    <property type="molecule type" value="Genomic_DNA"/>
</dbReference>
<organism evidence="3 4">
    <name type="scientific">Propionicimonas paludicola</name>
    <dbReference type="NCBI Taxonomy" id="185243"/>
    <lineage>
        <taxon>Bacteria</taxon>
        <taxon>Bacillati</taxon>
        <taxon>Actinomycetota</taxon>
        <taxon>Actinomycetes</taxon>
        <taxon>Propionibacteriales</taxon>
        <taxon>Nocardioidaceae</taxon>
        <taxon>Propionicimonas</taxon>
    </lineage>
</organism>
<dbReference type="AlphaFoldDB" id="A0A2A9CQ86"/>
<keyword evidence="4" id="KW-1185">Reference proteome</keyword>